<organism evidence="1 2">
    <name type="scientific">Saprolegnia parasitica (strain CBS 223.65)</name>
    <dbReference type="NCBI Taxonomy" id="695850"/>
    <lineage>
        <taxon>Eukaryota</taxon>
        <taxon>Sar</taxon>
        <taxon>Stramenopiles</taxon>
        <taxon>Oomycota</taxon>
        <taxon>Saprolegniomycetes</taxon>
        <taxon>Saprolegniales</taxon>
        <taxon>Saprolegniaceae</taxon>
        <taxon>Saprolegnia</taxon>
    </lineage>
</organism>
<proteinExistence type="predicted"/>
<dbReference type="PANTHER" id="PTHR41752">
    <property type="entry name" value="PROFILIN"/>
    <property type="match status" value="1"/>
</dbReference>
<name>A0A067BXY8_SAPPC</name>
<dbReference type="InterPro" id="IPR036140">
    <property type="entry name" value="PFN_sf"/>
</dbReference>
<dbReference type="OrthoDB" id="10259541at2759"/>
<evidence type="ECO:0000313" key="2">
    <source>
        <dbReference type="Proteomes" id="UP000030745"/>
    </source>
</evidence>
<dbReference type="RefSeq" id="XP_012205897.1">
    <property type="nucleotide sequence ID" value="XM_012350507.1"/>
</dbReference>
<accession>A0A067BXY8</accession>
<dbReference type="AlphaFoldDB" id="A0A067BXY8"/>
<keyword evidence="2" id="KW-1185">Reference proteome</keyword>
<dbReference type="OMA" id="MPNISAR"/>
<dbReference type="Gene3D" id="3.30.450.30">
    <property type="entry name" value="Dynein light chain 2a, cytoplasmic"/>
    <property type="match status" value="1"/>
</dbReference>
<dbReference type="EMBL" id="KK583254">
    <property type="protein sequence ID" value="KDO23409.1"/>
    <property type="molecule type" value="Genomic_DNA"/>
</dbReference>
<evidence type="ECO:0008006" key="3">
    <source>
        <dbReference type="Google" id="ProtNLM"/>
    </source>
</evidence>
<dbReference type="PANTHER" id="PTHR41752:SF1">
    <property type="entry name" value="PROFILIN"/>
    <property type="match status" value="1"/>
</dbReference>
<evidence type="ECO:0000313" key="1">
    <source>
        <dbReference type="EMBL" id="KDO23409.1"/>
    </source>
</evidence>
<gene>
    <name evidence="1" type="ORF">SPRG_11502</name>
</gene>
<dbReference type="GeneID" id="24133534"/>
<dbReference type="InterPro" id="IPR048278">
    <property type="entry name" value="PFN"/>
</dbReference>
<sequence length="138" mass="15223">MAAVPPETDVAAGLVDAMKAQKEWTKAIVFDHEGNFIAGTVKPLDGEISAYLRLYDDRDTTMGTGIVLLNEQYDVHRFHPPLIYGRKGDPAKEEGEGIALCKVEKKVPVYCMITYVFPTLSARAVPQLQAFCAQHLAQ</sequence>
<dbReference type="GO" id="GO:0003779">
    <property type="term" value="F:actin binding"/>
    <property type="evidence" value="ECO:0007669"/>
    <property type="project" value="InterPro"/>
</dbReference>
<dbReference type="SUPFAM" id="SSF55770">
    <property type="entry name" value="Profilin (actin-binding protein)"/>
    <property type="match status" value="1"/>
</dbReference>
<dbReference type="VEuPathDB" id="FungiDB:SPRG_11502"/>
<dbReference type="Pfam" id="PF00235">
    <property type="entry name" value="Profilin"/>
    <property type="match status" value="1"/>
</dbReference>
<dbReference type="KEGG" id="spar:SPRG_11502"/>
<protein>
    <recommendedName>
        <fullName evidence="3">Profilin</fullName>
    </recommendedName>
</protein>
<dbReference type="Proteomes" id="UP000030745">
    <property type="component" value="Unassembled WGS sequence"/>
</dbReference>
<reference evidence="1 2" key="1">
    <citation type="journal article" date="2013" name="PLoS Genet.">
        <title>Distinctive expansion of potential virulence genes in the genome of the oomycete fish pathogen Saprolegnia parasitica.</title>
        <authorList>
            <person name="Jiang R.H."/>
            <person name="de Bruijn I."/>
            <person name="Haas B.J."/>
            <person name="Belmonte R."/>
            <person name="Lobach L."/>
            <person name="Christie J."/>
            <person name="van den Ackerveken G."/>
            <person name="Bottin A."/>
            <person name="Bulone V."/>
            <person name="Diaz-Moreno S.M."/>
            <person name="Dumas B."/>
            <person name="Fan L."/>
            <person name="Gaulin E."/>
            <person name="Govers F."/>
            <person name="Grenville-Briggs L.J."/>
            <person name="Horner N.R."/>
            <person name="Levin J.Z."/>
            <person name="Mammella M."/>
            <person name="Meijer H.J."/>
            <person name="Morris P."/>
            <person name="Nusbaum C."/>
            <person name="Oome S."/>
            <person name="Phillips A.J."/>
            <person name="van Rooyen D."/>
            <person name="Rzeszutek E."/>
            <person name="Saraiva M."/>
            <person name="Secombes C.J."/>
            <person name="Seidl M.F."/>
            <person name="Snel B."/>
            <person name="Stassen J.H."/>
            <person name="Sykes S."/>
            <person name="Tripathy S."/>
            <person name="van den Berg H."/>
            <person name="Vega-Arreguin J.C."/>
            <person name="Wawra S."/>
            <person name="Young S.K."/>
            <person name="Zeng Q."/>
            <person name="Dieguez-Uribeondo J."/>
            <person name="Russ C."/>
            <person name="Tyler B.M."/>
            <person name="van West P."/>
        </authorList>
    </citation>
    <scope>NUCLEOTIDE SEQUENCE [LARGE SCALE GENOMIC DNA]</scope>
    <source>
        <strain evidence="1 2">CBS 223.65</strain>
    </source>
</reference>